<name>A0AAW0L7B2_QUESU</name>
<keyword evidence="7" id="KW-1133">Transmembrane helix</keyword>
<dbReference type="Proteomes" id="UP000237347">
    <property type="component" value="Unassembled WGS sequence"/>
</dbReference>
<comment type="caution">
    <text evidence="9">The sequence shown here is derived from an EMBL/GenBank/DDBJ whole genome shotgun (WGS) entry which is preliminary data.</text>
</comment>
<feature type="non-terminal residue" evidence="9">
    <location>
        <position position="1"/>
    </location>
</feature>
<proteinExistence type="inferred from homology"/>
<dbReference type="InterPro" id="IPR001701">
    <property type="entry name" value="Glyco_hydro_9"/>
</dbReference>
<evidence type="ECO:0000256" key="4">
    <source>
        <dbReference type="ARBA" id="ARBA00023001"/>
    </source>
</evidence>
<dbReference type="AlphaFoldDB" id="A0AAW0L7B2"/>
<keyword evidence="7" id="KW-0472">Membrane</keyword>
<comment type="similarity">
    <text evidence="2">Belongs to the glycosyl hydrolase 9 (cellulase E) family.</text>
</comment>
<gene>
    <name evidence="9" type="ORF">CFP56_006930</name>
</gene>
<dbReference type="GO" id="GO:0030245">
    <property type="term" value="P:cellulose catabolic process"/>
    <property type="evidence" value="ECO:0007669"/>
    <property type="project" value="UniProtKB-KW"/>
</dbReference>
<accession>A0AAW0L7B2</accession>
<dbReference type="GO" id="GO:0008810">
    <property type="term" value="F:cellulase activity"/>
    <property type="evidence" value="ECO:0007669"/>
    <property type="project" value="UniProtKB-EC"/>
</dbReference>
<organism evidence="9 10">
    <name type="scientific">Quercus suber</name>
    <name type="common">Cork oak</name>
    <dbReference type="NCBI Taxonomy" id="58331"/>
    <lineage>
        <taxon>Eukaryota</taxon>
        <taxon>Viridiplantae</taxon>
        <taxon>Streptophyta</taxon>
        <taxon>Embryophyta</taxon>
        <taxon>Tracheophyta</taxon>
        <taxon>Spermatophyta</taxon>
        <taxon>Magnoliopsida</taxon>
        <taxon>eudicotyledons</taxon>
        <taxon>Gunneridae</taxon>
        <taxon>Pentapetalae</taxon>
        <taxon>rosids</taxon>
        <taxon>fabids</taxon>
        <taxon>Fagales</taxon>
        <taxon>Fagaceae</taxon>
        <taxon>Quercus</taxon>
    </lineage>
</organism>
<evidence type="ECO:0000313" key="9">
    <source>
        <dbReference type="EMBL" id="KAK7847267.1"/>
    </source>
</evidence>
<evidence type="ECO:0000256" key="7">
    <source>
        <dbReference type="SAM" id="Phobius"/>
    </source>
</evidence>
<evidence type="ECO:0000256" key="5">
    <source>
        <dbReference type="ARBA" id="ARBA00023277"/>
    </source>
</evidence>
<protein>
    <recommendedName>
        <fullName evidence="3">cellulase</fullName>
        <ecNumber evidence="3">3.2.1.4</ecNumber>
    </recommendedName>
</protein>
<evidence type="ECO:0000256" key="6">
    <source>
        <dbReference type="ARBA" id="ARBA00023326"/>
    </source>
</evidence>
<keyword evidence="6" id="KW-0624">Polysaccharide degradation</keyword>
<dbReference type="SUPFAM" id="SSF48208">
    <property type="entry name" value="Six-hairpin glycosidases"/>
    <property type="match status" value="1"/>
</dbReference>
<keyword evidence="5" id="KW-0119">Carbohydrate metabolism</keyword>
<keyword evidence="4" id="KW-0136">Cellulose degradation</keyword>
<dbReference type="Pfam" id="PF00759">
    <property type="entry name" value="Glyco_hydro_9"/>
    <property type="match status" value="1"/>
</dbReference>
<dbReference type="InterPro" id="IPR012341">
    <property type="entry name" value="6hp_glycosidase-like_sf"/>
</dbReference>
<dbReference type="EMBL" id="PKMF04000144">
    <property type="protein sequence ID" value="KAK7847267.1"/>
    <property type="molecule type" value="Genomic_DNA"/>
</dbReference>
<evidence type="ECO:0000313" key="10">
    <source>
        <dbReference type="Proteomes" id="UP000237347"/>
    </source>
</evidence>
<dbReference type="Gene3D" id="1.50.10.10">
    <property type="match status" value="1"/>
</dbReference>
<feature type="transmembrane region" description="Helical" evidence="7">
    <location>
        <begin position="56"/>
        <end position="74"/>
    </location>
</feature>
<evidence type="ECO:0000256" key="1">
    <source>
        <dbReference type="ARBA" id="ARBA00000966"/>
    </source>
</evidence>
<evidence type="ECO:0000259" key="8">
    <source>
        <dbReference type="Pfam" id="PF00759"/>
    </source>
</evidence>
<keyword evidence="10" id="KW-1185">Reference proteome</keyword>
<dbReference type="EC" id="3.2.1.4" evidence="3"/>
<dbReference type="InterPro" id="IPR008928">
    <property type="entry name" value="6-hairpin_glycosidase_sf"/>
</dbReference>
<comment type="catalytic activity">
    <reaction evidence="1">
        <text>Endohydrolysis of (1-&gt;4)-beta-D-glucosidic linkages in cellulose, lichenin and cereal beta-D-glucans.</text>
        <dbReference type="EC" id="3.2.1.4"/>
    </reaction>
</comment>
<keyword evidence="7" id="KW-0812">Transmembrane</keyword>
<feature type="domain" description="Glycoside hydrolase family 9" evidence="8">
    <location>
        <begin position="84"/>
        <end position="113"/>
    </location>
</feature>
<reference evidence="9 10" key="1">
    <citation type="journal article" date="2018" name="Sci. Data">
        <title>The draft genome sequence of cork oak.</title>
        <authorList>
            <person name="Ramos A.M."/>
            <person name="Usie A."/>
            <person name="Barbosa P."/>
            <person name="Barros P.M."/>
            <person name="Capote T."/>
            <person name="Chaves I."/>
            <person name="Simoes F."/>
            <person name="Abreu I."/>
            <person name="Carrasquinho I."/>
            <person name="Faro C."/>
            <person name="Guimaraes J.B."/>
            <person name="Mendonca D."/>
            <person name="Nobrega F."/>
            <person name="Rodrigues L."/>
            <person name="Saibo N.J.M."/>
            <person name="Varela M.C."/>
            <person name="Egas C."/>
            <person name="Matos J."/>
            <person name="Miguel C.M."/>
            <person name="Oliveira M.M."/>
            <person name="Ricardo C.P."/>
            <person name="Goncalves S."/>
        </authorList>
    </citation>
    <scope>NUCLEOTIDE SEQUENCE [LARGE SCALE GENOMIC DNA]</scope>
    <source>
        <strain evidence="10">cv. HL8</strain>
    </source>
</reference>
<evidence type="ECO:0000256" key="2">
    <source>
        <dbReference type="ARBA" id="ARBA00007072"/>
    </source>
</evidence>
<evidence type="ECO:0000256" key="3">
    <source>
        <dbReference type="ARBA" id="ARBA00012601"/>
    </source>
</evidence>
<sequence>YIGKKNDSNDWELFPQNTINRWSTDNNVLHHSMVPVSSVVHTYYFHTREMLFQKRAMLSSIIFVLVSLCFFLLVHGDGVTSIDYAEALNKSLLYYEAQRSGELPIHQRVEWRAYIFCAFRW</sequence>